<evidence type="ECO:0000256" key="1">
    <source>
        <dbReference type="SAM" id="MobiDB-lite"/>
    </source>
</evidence>
<dbReference type="AlphaFoldDB" id="A0A9P4QVN0"/>
<dbReference type="Proteomes" id="UP000799444">
    <property type="component" value="Unassembled WGS sequence"/>
</dbReference>
<organism evidence="2 3">
    <name type="scientific">Polyplosphaeria fusca</name>
    <dbReference type="NCBI Taxonomy" id="682080"/>
    <lineage>
        <taxon>Eukaryota</taxon>
        <taxon>Fungi</taxon>
        <taxon>Dikarya</taxon>
        <taxon>Ascomycota</taxon>
        <taxon>Pezizomycotina</taxon>
        <taxon>Dothideomycetes</taxon>
        <taxon>Pleosporomycetidae</taxon>
        <taxon>Pleosporales</taxon>
        <taxon>Tetraplosphaeriaceae</taxon>
        <taxon>Polyplosphaeria</taxon>
    </lineage>
</organism>
<protein>
    <submittedName>
        <fullName evidence="2">Uncharacterized protein</fullName>
    </submittedName>
</protein>
<comment type="caution">
    <text evidence="2">The sequence shown here is derived from an EMBL/GenBank/DDBJ whole genome shotgun (WGS) entry which is preliminary data.</text>
</comment>
<sequence length="228" mass="24478">MCAQPCQPRRHSQWSAIFNRSAGCACCARCTSSSYHLGIHLAAAAAESRSTHHPSRQVAWHFFHHIDDDAHSPWVWSGCSRRPITRPSSLAASGTLHILTPSHLTPPTVTALDPSQLPSTSGHVGNTSQRSRPRERTFRAAAGALLGPSPTRSCTPAVPSVSLHSRLRRFSSHPTGSSPLVHPVQKAPLTVRARFSSCVASFVVAGQNVGLDSRSSLSPIWPILADLP</sequence>
<gene>
    <name evidence="2" type="ORF">EJ04DRAFT_271218</name>
</gene>
<accession>A0A9P4QVN0</accession>
<feature type="compositionally biased region" description="Polar residues" evidence="1">
    <location>
        <begin position="116"/>
        <end position="130"/>
    </location>
</feature>
<keyword evidence="3" id="KW-1185">Reference proteome</keyword>
<evidence type="ECO:0000313" key="3">
    <source>
        <dbReference type="Proteomes" id="UP000799444"/>
    </source>
</evidence>
<evidence type="ECO:0000313" key="2">
    <source>
        <dbReference type="EMBL" id="KAF2733539.1"/>
    </source>
</evidence>
<proteinExistence type="predicted"/>
<feature type="region of interest" description="Disordered" evidence="1">
    <location>
        <begin position="107"/>
        <end position="135"/>
    </location>
</feature>
<name>A0A9P4QVN0_9PLEO</name>
<dbReference type="EMBL" id="ML996160">
    <property type="protein sequence ID" value="KAF2733539.1"/>
    <property type="molecule type" value="Genomic_DNA"/>
</dbReference>
<reference evidence="2" key="1">
    <citation type="journal article" date="2020" name="Stud. Mycol.">
        <title>101 Dothideomycetes genomes: a test case for predicting lifestyles and emergence of pathogens.</title>
        <authorList>
            <person name="Haridas S."/>
            <person name="Albert R."/>
            <person name="Binder M."/>
            <person name="Bloem J."/>
            <person name="Labutti K."/>
            <person name="Salamov A."/>
            <person name="Andreopoulos B."/>
            <person name="Baker S."/>
            <person name="Barry K."/>
            <person name="Bills G."/>
            <person name="Bluhm B."/>
            <person name="Cannon C."/>
            <person name="Castanera R."/>
            <person name="Culley D."/>
            <person name="Daum C."/>
            <person name="Ezra D."/>
            <person name="Gonzalez J."/>
            <person name="Henrissat B."/>
            <person name="Kuo A."/>
            <person name="Liang C."/>
            <person name="Lipzen A."/>
            <person name="Lutzoni F."/>
            <person name="Magnuson J."/>
            <person name="Mondo S."/>
            <person name="Nolan M."/>
            <person name="Ohm R."/>
            <person name="Pangilinan J."/>
            <person name="Park H.-J."/>
            <person name="Ramirez L."/>
            <person name="Alfaro M."/>
            <person name="Sun H."/>
            <person name="Tritt A."/>
            <person name="Yoshinaga Y."/>
            <person name="Zwiers L.-H."/>
            <person name="Turgeon B."/>
            <person name="Goodwin S."/>
            <person name="Spatafora J."/>
            <person name="Crous P."/>
            <person name="Grigoriev I."/>
        </authorList>
    </citation>
    <scope>NUCLEOTIDE SEQUENCE</scope>
    <source>
        <strain evidence="2">CBS 125425</strain>
    </source>
</reference>